<keyword evidence="3" id="KW-1185">Reference proteome</keyword>
<reference evidence="2 3" key="1">
    <citation type="journal article" date="2016" name="Mol. Biol. Evol.">
        <title>Comparative Genomics of Early-Diverging Mushroom-Forming Fungi Provides Insights into the Origins of Lignocellulose Decay Capabilities.</title>
        <authorList>
            <person name="Nagy L.G."/>
            <person name="Riley R."/>
            <person name="Tritt A."/>
            <person name="Adam C."/>
            <person name="Daum C."/>
            <person name="Floudas D."/>
            <person name="Sun H."/>
            <person name="Yadav J.S."/>
            <person name="Pangilinan J."/>
            <person name="Larsson K.H."/>
            <person name="Matsuura K."/>
            <person name="Barry K."/>
            <person name="Labutti K."/>
            <person name="Kuo R."/>
            <person name="Ohm R.A."/>
            <person name="Bhattacharya S.S."/>
            <person name="Shirouzu T."/>
            <person name="Yoshinaga Y."/>
            <person name="Martin F.M."/>
            <person name="Grigoriev I.V."/>
            <person name="Hibbett D.S."/>
        </authorList>
    </citation>
    <scope>NUCLEOTIDE SEQUENCE [LARGE SCALE GENOMIC DNA]</scope>
    <source>
        <strain evidence="2 3">CBS 109695</strain>
    </source>
</reference>
<keyword evidence="1" id="KW-1133">Transmembrane helix</keyword>
<keyword evidence="1" id="KW-0472">Membrane</keyword>
<organism evidence="2 3">
    <name type="scientific">Athelia psychrophila</name>
    <dbReference type="NCBI Taxonomy" id="1759441"/>
    <lineage>
        <taxon>Eukaryota</taxon>
        <taxon>Fungi</taxon>
        <taxon>Dikarya</taxon>
        <taxon>Basidiomycota</taxon>
        <taxon>Agaricomycotina</taxon>
        <taxon>Agaricomycetes</taxon>
        <taxon>Agaricomycetidae</taxon>
        <taxon>Atheliales</taxon>
        <taxon>Atheliaceae</taxon>
        <taxon>Athelia</taxon>
    </lineage>
</organism>
<dbReference type="Proteomes" id="UP000076532">
    <property type="component" value="Unassembled WGS sequence"/>
</dbReference>
<sequence length="51" mass="5610">MAFSAGLAVLAMRRKAPVGRIEIRIFLALYALSLPFYLITHGSFLQQGSRG</sequence>
<dbReference type="EMBL" id="KV417700">
    <property type="protein sequence ID" value="KZP09425.1"/>
    <property type="molecule type" value="Genomic_DNA"/>
</dbReference>
<name>A0A165YCP1_9AGAM</name>
<evidence type="ECO:0000313" key="2">
    <source>
        <dbReference type="EMBL" id="KZP09425.1"/>
    </source>
</evidence>
<evidence type="ECO:0000313" key="3">
    <source>
        <dbReference type="Proteomes" id="UP000076532"/>
    </source>
</evidence>
<accession>A0A165YCP1</accession>
<gene>
    <name evidence="2" type="ORF">FIBSPDRAFT_873588</name>
</gene>
<keyword evidence="1" id="KW-0812">Transmembrane</keyword>
<dbReference type="AlphaFoldDB" id="A0A165YCP1"/>
<protein>
    <submittedName>
        <fullName evidence="2">Uncharacterized protein</fullName>
    </submittedName>
</protein>
<proteinExistence type="predicted"/>
<evidence type="ECO:0000256" key="1">
    <source>
        <dbReference type="SAM" id="Phobius"/>
    </source>
</evidence>
<feature type="transmembrane region" description="Helical" evidence="1">
    <location>
        <begin position="25"/>
        <end position="45"/>
    </location>
</feature>
<dbReference type="OrthoDB" id="5582162at2759"/>